<proteinExistence type="predicted"/>
<accession>A0A0X3NZ56</accession>
<dbReference type="AlphaFoldDB" id="A0A0X3NZ56"/>
<name>A0A0X3NZ56_SCHSO</name>
<dbReference type="EMBL" id="GEEE01018367">
    <property type="protein sequence ID" value="JAP44858.1"/>
    <property type="molecule type" value="Transcribed_RNA"/>
</dbReference>
<evidence type="ECO:0000256" key="1">
    <source>
        <dbReference type="SAM" id="MobiDB-lite"/>
    </source>
</evidence>
<organism evidence="2">
    <name type="scientific">Schistocephalus solidus</name>
    <name type="common">Tapeworm</name>
    <dbReference type="NCBI Taxonomy" id="70667"/>
    <lineage>
        <taxon>Eukaryota</taxon>
        <taxon>Metazoa</taxon>
        <taxon>Spiralia</taxon>
        <taxon>Lophotrochozoa</taxon>
        <taxon>Platyhelminthes</taxon>
        <taxon>Cestoda</taxon>
        <taxon>Eucestoda</taxon>
        <taxon>Diphyllobothriidea</taxon>
        <taxon>Diphyllobothriidae</taxon>
        <taxon>Schistocephalus</taxon>
    </lineage>
</organism>
<protein>
    <submittedName>
        <fullName evidence="2">Uncharacterized protein</fullName>
    </submittedName>
</protein>
<reference evidence="2" key="1">
    <citation type="submission" date="2016-01" db="EMBL/GenBank/DDBJ databases">
        <title>Reference transcriptome for the parasite Schistocephalus solidus: insights into the molecular evolution of parasitism.</title>
        <authorList>
            <person name="Hebert F.O."/>
            <person name="Grambauer S."/>
            <person name="Barber I."/>
            <person name="Landry C.R."/>
            <person name="Aubin-Horth N."/>
        </authorList>
    </citation>
    <scope>NUCLEOTIDE SEQUENCE</scope>
</reference>
<gene>
    <name evidence="2" type="ORF">TR142730</name>
</gene>
<evidence type="ECO:0000313" key="2">
    <source>
        <dbReference type="EMBL" id="JAP44858.1"/>
    </source>
</evidence>
<feature type="region of interest" description="Disordered" evidence="1">
    <location>
        <begin position="1"/>
        <end position="20"/>
    </location>
</feature>
<sequence length="386" mass="41832">MDSTISRLNPDAEEFKPSGRSARDMAMELVRSMLAQTFESSGQAYDANVQKVLSACSASSMEDAPQLVGACVAQMSMIKSGNAALGFRVMRRLQKDLPPELFASFEESVLAEIHNLTLSQVSGGYLKKMAETKSASCVESGDVPITDGAPVLLIEVLHLIMSCITELYKTDSDQICVPPSMPVLDLCLLADAVFKVQAEFSNKLQVVPESNSEASSGKIPKINGWHCILDAFLGRIMQSLPYFSVLIQSSGECISPSTWASTPAFSDKLLRENGTDDRTYPYSTSLFARLVNRVLFRVKKMLVDDSFPSPWLRSTALDLLLAAVPAELPVPYANSINELPECSSASDGDDVSIEGISSAEDSEVINAFKSFLKSSGQMEDSMQASD</sequence>